<gene>
    <name evidence="1" type="ORF">V7S43_010802</name>
</gene>
<protein>
    <submittedName>
        <fullName evidence="1">Uncharacterized protein</fullName>
    </submittedName>
</protein>
<reference evidence="1 2" key="1">
    <citation type="submission" date="2024-09" db="EMBL/GenBank/DDBJ databases">
        <title>Genome sequencing and assembly of Phytophthora oleae, isolate VK10A, causative agent of rot of olive drupes.</title>
        <authorList>
            <person name="Conti Taguali S."/>
            <person name="Riolo M."/>
            <person name="La Spada F."/>
            <person name="Cacciola S.O."/>
            <person name="Dionisio G."/>
        </authorList>
    </citation>
    <scope>NUCLEOTIDE SEQUENCE [LARGE SCALE GENOMIC DNA]</scope>
    <source>
        <strain evidence="1 2">VK10A</strain>
    </source>
</reference>
<dbReference type="Proteomes" id="UP001632037">
    <property type="component" value="Unassembled WGS sequence"/>
</dbReference>
<comment type="caution">
    <text evidence="1">The sequence shown here is derived from an EMBL/GenBank/DDBJ whole genome shotgun (WGS) entry which is preliminary data.</text>
</comment>
<dbReference type="EMBL" id="JBIMZQ010000025">
    <property type="protein sequence ID" value="KAL3663913.1"/>
    <property type="molecule type" value="Genomic_DNA"/>
</dbReference>
<keyword evidence="2" id="KW-1185">Reference proteome</keyword>
<name>A0ABD3FB03_9STRA</name>
<proteinExistence type="predicted"/>
<organism evidence="1 2">
    <name type="scientific">Phytophthora oleae</name>
    <dbReference type="NCBI Taxonomy" id="2107226"/>
    <lineage>
        <taxon>Eukaryota</taxon>
        <taxon>Sar</taxon>
        <taxon>Stramenopiles</taxon>
        <taxon>Oomycota</taxon>
        <taxon>Peronosporomycetes</taxon>
        <taxon>Peronosporales</taxon>
        <taxon>Peronosporaceae</taxon>
        <taxon>Phytophthora</taxon>
    </lineage>
</organism>
<accession>A0ABD3FB03</accession>
<evidence type="ECO:0000313" key="2">
    <source>
        <dbReference type="Proteomes" id="UP001632037"/>
    </source>
</evidence>
<dbReference type="PANTHER" id="PTHR40855:SF1">
    <property type="entry name" value="CLAVAMINATE SYNTHASE-LIKE PROTEIN"/>
    <property type="match status" value="1"/>
</dbReference>
<dbReference type="AlphaFoldDB" id="A0ABD3FB03"/>
<dbReference type="PANTHER" id="PTHR40855">
    <property type="entry name" value="DIOX_N DOMAIN-CONTAINING PROTEIN"/>
    <property type="match status" value="1"/>
</dbReference>
<evidence type="ECO:0000313" key="1">
    <source>
        <dbReference type="EMBL" id="KAL3663913.1"/>
    </source>
</evidence>
<sequence length="118" mass="13141">MTNNSYTHDTTDFVILIIPTNLAEQVPTFEVPNFNYQTLDTRNTSNDVLTALKKNGIISFTNVPSYAQERKSYLDSAAACAVSTQEINTEFLFHKTLTDGTNHYMRTPSGQDADDTAP</sequence>